<feature type="transmembrane region" description="Helical" evidence="1">
    <location>
        <begin position="20"/>
        <end position="41"/>
    </location>
</feature>
<feature type="transmembrane region" description="Helical" evidence="1">
    <location>
        <begin position="74"/>
        <end position="93"/>
    </location>
</feature>
<feature type="transmembrane region" description="Helical" evidence="1">
    <location>
        <begin position="157"/>
        <end position="176"/>
    </location>
</feature>
<dbReference type="EMBL" id="MN738924">
    <property type="protein sequence ID" value="QHT31527.1"/>
    <property type="molecule type" value="Genomic_DNA"/>
</dbReference>
<name>A0A6C0ER72_9ZZZZ</name>
<evidence type="ECO:0008006" key="3">
    <source>
        <dbReference type="Google" id="ProtNLM"/>
    </source>
</evidence>
<protein>
    <recommendedName>
        <fullName evidence="3">Haemolysin-III related</fullName>
    </recommendedName>
</protein>
<feature type="transmembrane region" description="Helical" evidence="1">
    <location>
        <begin position="48"/>
        <end position="68"/>
    </location>
</feature>
<keyword evidence="1" id="KW-0812">Transmembrane</keyword>
<organism evidence="2">
    <name type="scientific">viral metagenome</name>
    <dbReference type="NCBI Taxonomy" id="1070528"/>
    <lineage>
        <taxon>unclassified sequences</taxon>
        <taxon>metagenomes</taxon>
        <taxon>organismal metagenomes</taxon>
    </lineage>
</organism>
<proteinExistence type="predicted"/>
<evidence type="ECO:0000256" key="1">
    <source>
        <dbReference type="SAM" id="Phobius"/>
    </source>
</evidence>
<feature type="transmembrane region" description="Helical" evidence="1">
    <location>
        <begin position="127"/>
        <end position="145"/>
    </location>
</feature>
<evidence type="ECO:0000313" key="2">
    <source>
        <dbReference type="EMBL" id="QHT31527.1"/>
    </source>
</evidence>
<feature type="transmembrane region" description="Helical" evidence="1">
    <location>
        <begin position="100"/>
        <end position="121"/>
    </location>
</feature>
<dbReference type="PROSITE" id="PS51257">
    <property type="entry name" value="PROKAR_LIPOPROTEIN"/>
    <property type="match status" value="1"/>
</dbReference>
<keyword evidence="1" id="KW-1133">Transmembrane helix</keyword>
<reference evidence="2" key="1">
    <citation type="journal article" date="2020" name="Nature">
        <title>Giant virus diversity and host interactions through global metagenomics.</title>
        <authorList>
            <person name="Schulz F."/>
            <person name="Roux S."/>
            <person name="Paez-Espino D."/>
            <person name="Jungbluth S."/>
            <person name="Walsh D.A."/>
            <person name="Denef V.J."/>
            <person name="McMahon K.D."/>
            <person name="Konstantinidis K.T."/>
            <person name="Eloe-Fadrosh E.A."/>
            <person name="Kyrpides N.C."/>
            <person name="Woyke T."/>
        </authorList>
    </citation>
    <scope>NUCLEOTIDE SEQUENCE</scope>
    <source>
        <strain evidence="2">GVMAG-M-3300009155-48</strain>
    </source>
</reference>
<dbReference type="AlphaFoldDB" id="A0A6C0ER72"/>
<sequence>MTKPFTFPFDTCEIPNKNDIAQPYSVLVNIIIACVILYFLFHTKSIHSFLFILSLLVFEMMHSFSHMIHIPGNFQFKLIHSFALIIILSLLNLLYHYTKVLPNILTFIICGIVICLDLFFIIQKYSFIYNVFAYITVFLIILYSYYSYLSKYIHIQFHYLFISILLFALFSLNETMNCNQMLKIFPDFPFHIFVEVSSFFPIYFICKSFYSL</sequence>
<keyword evidence="1" id="KW-0472">Membrane</keyword>
<feature type="transmembrane region" description="Helical" evidence="1">
    <location>
        <begin position="188"/>
        <end position="206"/>
    </location>
</feature>
<accession>A0A6C0ER72</accession>